<evidence type="ECO:0000313" key="4">
    <source>
        <dbReference type="Proteomes" id="UP000694865"/>
    </source>
</evidence>
<accession>A0ABM0M668</accession>
<evidence type="ECO:0000256" key="1">
    <source>
        <dbReference type="ARBA" id="ARBA00009199"/>
    </source>
</evidence>
<protein>
    <submittedName>
        <fullName evidence="5">Fatty-acid amide hydrolase 1-like</fullName>
    </submittedName>
</protein>
<feature type="domain" description="Amidase" evidence="3">
    <location>
        <begin position="103"/>
        <end position="581"/>
    </location>
</feature>
<sequence>MFSFMTLQEFLKKCGQKTFIAAIAVILGGIYMGKKKAATRRRLVMFRDSALDRRQDSADVKMALAEKLHTVDEAVLFKRSKIIEMSLSELSKALKSGSLSAVEVLHAYQAKALECTSQINCVTEPINEAEEWAKELDANGDKSGILYGIPVSVKECVYLKGYDSHFGISKYIGKICTEDHVIVRVLKKEGAIPFMRTNVPQTMLSFSCSNPVYGETLNPHDCERCPGGSSGGEGALIGMHGSQIGIGSDIAGSVRVPAHFCGICSLKPTKNRISEQGEPSVIGGQKGLSGLNGVMARDVDGVVLTMKALLTSEMFRLDSSLPPIPFNAKKFSDQKVMRVGYYDDDGYFTPVPACRRAVSVAVEALKSRGHTLIPFNIPLLSGDNNDEEDDTAGNHVFELLHADGNKAWLSHLEGEAVDKHLSTQLRYSIHPSFSRRLRRPFMSRRMLNYYEACCSGDKSTSQIWSDYKKLTEYFSKFVSAWKDANIDVLIGPGFGITACSNKYAAKLFCLAGTTAIYNILDIPAGTVPVTQVTQEDEDNLATRFEVKDEWDRLAKEACTGSVGIPVGVQCIALKWQEELCLKLMKEVEEGVKAINNKTVTTGYSVCAPITTKTVTTGYSVCAPITTKTVTTGYIGCAPITTKTTTTGCSVCAPITTKTVTTGYSGCAPITTKTTTTGYSGCAPITTKTTTTGYSRCKPITTKTTTTGYSGCAPITTKTTATGYSGCAPITTKTTYYHWMQCVCANYHKLPPLDRVSVHQLPLRLPPLDTVCVHQLPQRLSPLDTLGVHQLPLRLLLLDTVCVHQLPQRLLPLDTVGVHQLPLRLLPLDAVCLCQLSQTLPPLDTVGVHQLPLRLLPLDTVGVNQLPLRLLPLDAVCLCQLSQTLPPLDTVGVHQLPLRLLPLDTVGVNQLPQRLPPLDTVCVHQLPQTLPPILNSSFLFI</sequence>
<gene>
    <name evidence="5" type="primary">LOC102802710</name>
</gene>
<evidence type="ECO:0000256" key="2">
    <source>
        <dbReference type="ARBA" id="ARBA00022801"/>
    </source>
</evidence>
<dbReference type="Pfam" id="PF01425">
    <property type="entry name" value="Amidase"/>
    <property type="match status" value="1"/>
</dbReference>
<proteinExistence type="inferred from homology"/>
<reference evidence="5" key="1">
    <citation type="submission" date="2025-08" db="UniProtKB">
        <authorList>
            <consortium name="RefSeq"/>
        </authorList>
    </citation>
    <scope>IDENTIFICATION</scope>
    <source>
        <tissue evidence="5">Testes</tissue>
    </source>
</reference>
<evidence type="ECO:0000259" key="3">
    <source>
        <dbReference type="Pfam" id="PF01425"/>
    </source>
</evidence>
<dbReference type="RefSeq" id="XP_006815509.1">
    <property type="nucleotide sequence ID" value="XM_006815446.1"/>
</dbReference>
<dbReference type="GeneID" id="102802710"/>
<keyword evidence="2" id="KW-0378">Hydrolase</keyword>
<organism evidence="4 5">
    <name type="scientific">Saccoglossus kowalevskii</name>
    <name type="common">Acorn worm</name>
    <dbReference type="NCBI Taxonomy" id="10224"/>
    <lineage>
        <taxon>Eukaryota</taxon>
        <taxon>Metazoa</taxon>
        <taxon>Hemichordata</taxon>
        <taxon>Enteropneusta</taxon>
        <taxon>Harrimaniidae</taxon>
        <taxon>Saccoglossus</taxon>
    </lineage>
</organism>
<name>A0ABM0M668_SACKO</name>
<dbReference type="InterPro" id="IPR036928">
    <property type="entry name" value="AS_sf"/>
</dbReference>
<dbReference type="SUPFAM" id="SSF75304">
    <property type="entry name" value="Amidase signature (AS) enzymes"/>
    <property type="match status" value="1"/>
</dbReference>
<dbReference type="Proteomes" id="UP000694865">
    <property type="component" value="Unplaced"/>
</dbReference>
<dbReference type="Gene3D" id="3.90.1300.10">
    <property type="entry name" value="Amidase signature (AS) domain"/>
    <property type="match status" value="1"/>
</dbReference>
<dbReference type="InterPro" id="IPR052096">
    <property type="entry name" value="Endocannabinoid_amidase"/>
</dbReference>
<keyword evidence="4" id="KW-1185">Reference proteome</keyword>
<dbReference type="InterPro" id="IPR020556">
    <property type="entry name" value="Amidase_CS"/>
</dbReference>
<evidence type="ECO:0000313" key="5">
    <source>
        <dbReference type="RefSeq" id="XP_006815509.1"/>
    </source>
</evidence>
<comment type="similarity">
    <text evidence="1">Belongs to the amidase family.</text>
</comment>
<dbReference type="PANTHER" id="PTHR45847">
    <property type="entry name" value="FATTY ACID AMIDE HYDROLASE"/>
    <property type="match status" value="1"/>
</dbReference>
<dbReference type="InterPro" id="IPR023631">
    <property type="entry name" value="Amidase_dom"/>
</dbReference>
<dbReference type="PROSITE" id="PS00571">
    <property type="entry name" value="AMIDASES"/>
    <property type="match status" value="1"/>
</dbReference>
<dbReference type="PANTHER" id="PTHR45847:SF6">
    <property type="entry name" value="FATTY ACID AMIDE HYDROLASE"/>
    <property type="match status" value="1"/>
</dbReference>